<dbReference type="Proteomes" id="UP000727407">
    <property type="component" value="Unassembled WGS sequence"/>
</dbReference>
<accession>A0A8J4UP78</accession>
<evidence type="ECO:0000256" key="7">
    <source>
        <dbReference type="RuleBase" id="RU004020"/>
    </source>
</evidence>
<dbReference type="SMART" id="SM00415">
    <property type="entry name" value="HSF"/>
    <property type="match status" value="1"/>
</dbReference>
<dbReference type="OrthoDB" id="6418155at2759"/>
<dbReference type="GO" id="GO:0003700">
    <property type="term" value="F:DNA-binding transcription factor activity"/>
    <property type="evidence" value="ECO:0007669"/>
    <property type="project" value="InterPro"/>
</dbReference>
<evidence type="ECO:0000256" key="6">
    <source>
        <dbReference type="ARBA" id="ARBA00023242"/>
    </source>
</evidence>
<evidence type="ECO:0000256" key="1">
    <source>
        <dbReference type="ARBA" id="ARBA00004123"/>
    </source>
</evidence>
<keyword evidence="5" id="KW-0804">Transcription</keyword>
<dbReference type="FunFam" id="1.10.10.10:FF:000349">
    <property type="entry name" value="Heat shock transcription factor, Y-linked"/>
    <property type="match status" value="1"/>
</dbReference>
<keyword evidence="3" id="KW-0805">Transcription regulation</keyword>
<dbReference type="InterPro" id="IPR036390">
    <property type="entry name" value="WH_DNA-bd_sf"/>
</dbReference>
<protein>
    <submittedName>
        <fullName evidence="9">Heat shock factor protein 5-like</fullName>
    </submittedName>
</protein>
<dbReference type="GO" id="GO:0005634">
    <property type="term" value="C:nucleus"/>
    <property type="evidence" value="ECO:0007669"/>
    <property type="project" value="UniProtKB-SubCell"/>
</dbReference>
<reference evidence="9" key="1">
    <citation type="submission" date="2020-07" db="EMBL/GenBank/DDBJ databases">
        <title>Clarias magur genome sequencing, assembly and annotation.</title>
        <authorList>
            <person name="Kushwaha B."/>
            <person name="Kumar R."/>
            <person name="Das P."/>
            <person name="Joshi C.G."/>
            <person name="Kumar D."/>
            <person name="Nagpure N.S."/>
            <person name="Pandey M."/>
            <person name="Agarwal S."/>
            <person name="Srivastava S."/>
            <person name="Singh M."/>
            <person name="Sahoo L."/>
            <person name="Jayasankar P."/>
            <person name="Meher P.K."/>
            <person name="Koringa P.G."/>
            <person name="Iquebal M.A."/>
            <person name="Das S.P."/>
            <person name="Bit A."/>
            <person name="Patnaik S."/>
            <person name="Patel N."/>
            <person name="Shah T.M."/>
            <person name="Hinsu A."/>
            <person name="Jena J.K."/>
        </authorList>
    </citation>
    <scope>NUCLEOTIDE SEQUENCE</scope>
    <source>
        <strain evidence="9">CIFAMagur01</strain>
        <tissue evidence="9">Testis</tissue>
    </source>
</reference>
<keyword evidence="9" id="KW-0346">Stress response</keyword>
<dbReference type="EMBL" id="QNUK01000078">
    <property type="protein sequence ID" value="KAF5903147.1"/>
    <property type="molecule type" value="Genomic_DNA"/>
</dbReference>
<comment type="caution">
    <text evidence="9">The sequence shown here is derived from an EMBL/GenBank/DDBJ whole genome shotgun (WGS) entry which is preliminary data.</text>
</comment>
<keyword evidence="4" id="KW-0238">DNA-binding</keyword>
<dbReference type="InterPro" id="IPR000232">
    <property type="entry name" value="HSF_DNA-bd"/>
</dbReference>
<evidence type="ECO:0000256" key="4">
    <source>
        <dbReference type="ARBA" id="ARBA00023125"/>
    </source>
</evidence>
<dbReference type="PANTHER" id="PTHR10015">
    <property type="entry name" value="HEAT SHOCK TRANSCRIPTION FACTOR"/>
    <property type="match status" value="1"/>
</dbReference>
<feature type="domain" description="HSF-type DNA-binding" evidence="8">
    <location>
        <begin position="19"/>
        <end position="133"/>
    </location>
</feature>
<dbReference type="GO" id="GO:0043565">
    <property type="term" value="F:sequence-specific DNA binding"/>
    <property type="evidence" value="ECO:0007669"/>
    <property type="project" value="InterPro"/>
</dbReference>
<sequence>MNPLAGMEISNSRFTFQLNPNNFPSKLWHLVNDPQLYSICWDDRGERILIHQERFEVEVLFSHDGEINRYFNTRDFNSFIRQLNLYGFRKVRRSLDGFEKKFDRAAFTAQMHRFHNPNFKRDNPGLLVNLKRLRPVKYPRLAVSTEVPDMITRRFHYPMLNSPQENSGLMKSGSAFSLEHQEIPYHHYTNGSQQMRECDRTPNPSQAFVMGHGDLGVDFPHIPMDSPSAYPFSTMSMQQSSQNTVPAGNSTAVISHRSDYRLYTPVYQWYNPESFDINTPCSQQPAPSYVHCTRYYTDYSVSYLHWTNPNCQAGDAPEAKESGVNLDMVFKIADEMQ</sequence>
<evidence type="ECO:0000256" key="3">
    <source>
        <dbReference type="ARBA" id="ARBA00023015"/>
    </source>
</evidence>
<name>A0A8J4UP78_CLAMG</name>
<keyword evidence="6" id="KW-0539">Nucleus</keyword>
<dbReference type="Pfam" id="PF00447">
    <property type="entry name" value="HSF_DNA-bind"/>
    <property type="match status" value="1"/>
</dbReference>
<evidence type="ECO:0000259" key="8">
    <source>
        <dbReference type="SMART" id="SM00415"/>
    </source>
</evidence>
<evidence type="ECO:0000313" key="10">
    <source>
        <dbReference type="Proteomes" id="UP000727407"/>
    </source>
</evidence>
<dbReference type="AlphaFoldDB" id="A0A8J4UP78"/>
<evidence type="ECO:0000256" key="5">
    <source>
        <dbReference type="ARBA" id="ARBA00023163"/>
    </source>
</evidence>
<gene>
    <name evidence="9" type="primary">hsf5</name>
    <name evidence="9" type="ORF">DAT39_007114</name>
</gene>
<dbReference type="SUPFAM" id="SSF46785">
    <property type="entry name" value="Winged helix' DNA-binding domain"/>
    <property type="match status" value="1"/>
</dbReference>
<proteinExistence type="inferred from homology"/>
<comment type="subcellular location">
    <subcellularLocation>
        <location evidence="1">Nucleus</location>
    </subcellularLocation>
</comment>
<comment type="similarity">
    <text evidence="2 7">Belongs to the HSF family.</text>
</comment>
<feature type="non-terminal residue" evidence="9">
    <location>
        <position position="1"/>
    </location>
</feature>
<keyword evidence="10" id="KW-1185">Reference proteome</keyword>
<dbReference type="InterPro" id="IPR036388">
    <property type="entry name" value="WH-like_DNA-bd_sf"/>
</dbReference>
<organism evidence="9 10">
    <name type="scientific">Clarias magur</name>
    <name type="common">Asian catfish</name>
    <name type="synonym">Macropteronotus magur</name>
    <dbReference type="NCBI Taxonomy" id="1594786"/>
    <lineage>
        <taxon>Eukaryota</taxon>
        <taxon>Metazoa</taxon>
        <taxon>Chordata</taxon>
        <taxon>Craniata</taxon>
        <taxon>Vertebrata</taxon>
        <taxon>Euteleostomi</taxon>
        <taxon>Actinopterygii</taxon>
        <taxon>Neopterygii</taxon>
        <taxon>Teleostei</taxon>
        <taxon>Ostariophysi</taxon>
        <taxon>Siluriformes</taxon>
        <taxon>Clariidae</taxon>
        <taxon>Clarias</taxon>
    </lineage>
</organism>
<evidence type="ECO:0000256" key="2">
    <source>
        <dbReference type="ARBA" id="ARBA00006403"/>
    </source>
</evidence>
<evidence type="ECO:0000313" key="9">
    <source>
        <dbReference type="EMBL" id="KAF5903147.1"/>
    </source>
</evidence>
<dbReference type="Gene3D" id="1.10.10.10">
    <property type="entry name" value="Winged helix-like DNA-binding domain superfamily/Winged helix DNA-binding domain"/>
    <property type="match status" value="1"/>
</dbReference>
<dbReference type="PANTHER" id="PTHR10015:SF465">
    <property type="entry name" value="HSF-TYPE DNA-BINDING DOMAIN-CONTAINING PROTEIN"/>
    <property type="match status" value="1"/>
</dbReference>